<dbReference type="InterPro" id="IPR029047">
    <property type="entry name" value="HSP70_peptide-bd_sf"/>
</dbReference>
<dbReference type="GO" id="GO:0140662">
    <property type="term" value="F:ATP-dependent protein folding chaperone"/>
    <property type="evidence" value="ECO:0007669"/>
    <property type="project" value="InterPro"/>
</dbReference>
<accession>A0A6G0YVU8</accession>
<comment type="similarity">
    <text evidence="2">Belongs to the heat shock protein 70 family.</text>
</comment>
<dbReference type="SUPFAM" id="SSF100934">
    <property type="entry name" value="Heat shock protein 70kD (HSP70), C-terminal subdomain"/>
    <property type="match status" value="1"/>
</dbReference>
<comment type="caution">
    <text evidence="11">The sequence shown here is derived from an EMBL/GenBank/DDBJ whole genome shotgun (WGS) entry which is preliminary data.</text>
</comment>
<dbReference type="SUPFAM" id="SSF53067">
    <property type="entry name" value="Actin-like ATPase domain"/>
    <property type="match status" value="2"/>
</dbReference>
<dbReference type="Gene3D" id="3.30.30.30">
    <property type="match status" value="1"/>
</dbReference>
<evidence type="ECO:0000256" key="5">
    <source>
        <dbReference type="ARBA" id="ARBA00022824"/>
    </source>
</evidence>
<feature type="region of interest" description="Disordered" evidence="9">
    <location>
        <begin position="895"/>
        <end position="966"/>
    </location>
</feature>
<dbReference type="FunFam" id="3.30.30.30:FF:000004">
    <property type="entry name" value="hypoxia up-regulated protein 1"/>
    <property type="match status" value="1"/>
</dbReference>
<keyword evidence="7" id="KW-0143">Chaperone</keyword>
<dbReference type="InterPro" id="IPR029048">
    <property type="entry name" value="HSP70_C_sf"/>
</dbReference>
<dbReference type="GO" id="GO:0030968">
    <property type="term" value="P:endoplasmic reticulum unfolded protein response"/>
    <property type="evidence" value="ECO:0007669"/>
    <property type="project" value="TreeGrafter"/>
</dbReference>
<dbReference type="Gene3D" id="2.60.34.10">
    <property type="entry name" value="Substrate Binding Domain Of DNAk, Chain A, domain 1"/>
    <property type="match status" value="1"/>
</dbReference>
<dbReference type="PANTHER" id="PTHR45639">
    <property type="entry name" value="HSC70CB, ISOFORM G-RELATED"/>
    <property type="match status" value="1"/>
</dbReference>
<dbReference type="Gene3D" id="1.20.1270.10">
    <property type="match status" value="1"/>
</dbReference>
<protein>
    <recommendedName>
        <fullName evidence="8">Hypoxia up-regulated protein 1</fullName>
    </recommendedName>
</protein>
<evidence type="ECO:0000256" key="3">
    <source>
        <dbReference type="ARBA" id="ARBA00022729"/>
    </source>
</evidence>
<sequence>MGIPFWKCVTALTMFLVLSLHIVNVHSLAVMSVDIGSEWMKVAIVSPGVPMEIALNKESKRKTPTAIAFRNRERTFGEDALTVGVRFPSNCYIYFLDLLGKKIDNPIVDLYKKRFPYYNIIPDPKRNTVLFKHSESNDQFSPEELVAMMLEKAREFAQDSAGQAINEAVISVPGYFGQAERTAMLKAAEIAGIKVLQLINSYTAVAQFSIESNWIFSWLDVLSESSLAPTALNYGIFRTKSFNETSPMYMMFYDMGAYGTQASVVSYQLIKSKDRIAPELQPHLAVLGVGYERNLGGLEIQLRLRDYLAAKFNDLKLTPNDVTKNSRSMAKLFKEAGRLKNVLSANTEHFAQIEGLIDEKDMRIKVTREELEELCKDLFDKVVLPAQRALEASGLTIELIEQVMLAGAGTRVPKVQERLIKDLKSNQPLGRSLNTDEASALGAAYKAADLSNGFKVKAFITKDATLFPIQVTFDKEVIDENKPAKQVKRILFGHMNPYPQRKIITFNKHQQDFDFTVGYAELSHLHENEVKCLGSLQLSNIKLNGVRDAYSKYQGQEGIDTKGIKAHFAMDDSGLLILQNVELLIEKTVTADTEEESTLSKIGNTISNLFKGPEEVLKEDKPVHETPEEGPIPQASNNTSNNTDTYDHTNSTEQLKLNDTVSISESKKNLKVVTVKETIDVNHEYLFVLPAQDDDLQSSINKIAELKEIDLAKSRKETSLNTLETAIIETREKLEQPDYASSATDIETQSILDKCSEISNWLEDDGFGAEAEVLDSKFNDLKKIVLPVWERTFEHAERPSRLEALTSVLNSSNSFLEKIKNTTLDDTPFTQVEIDTLEKLVSEVSTWKEKQVEEQEKLPKSVDPVLTVQTIAMKHSSIEREMRYLMTKFTSWKPKKKEDPKVKAPTSQTDNEKDKIEEDNDTTVKNNAQEDEVEKPTVDETSSTVEDNAESESPLKTDNTKPIVEPTKTGENFKRFINGDGARQFLVLFYYSCLMHNACSALQ</sequence>
<feature type="compositionally biased region" description="Low complexity" evidence="9">
    <location>
        <begin position="636"/>
        <end position="652"/>
    </location>
</feature>
<organism evidence="11 12">
    <name type="scientific">Aphis craccivora</name>
    <name type="common">Cowpea aphid</name>
    <dbReference type="NCBI Taxonomy" id="307492"/>
    <lineage>
        <taxon>Eukaryota</taxon>
        <taxon>Metazoa</taxon>
        <taxon>Ecdysozoa</taxon>
        <taxon>Arthropoda</taxon>
        <taxon>Hexapoda</taxon>
        <taxon>Insecta</taxon>
        <taxon>Pterygota</taxon>
        <taxon>Neoptera</taxon>
        <taxon>Paraneoptera</taxon>
        <taxon>Hemiptera</taxon>
        <taxon>Sternorrhyncha</taxon>
        <taxon>Aphidomorpha</taxon>
        <taxon>Aphidoidea</taxon>
        <taxon>Aphididae</taxon>
        <taxon>Aphidini</taxon>
        <taxon>Aphis</taxon>
        <taxon>Aphis</taxon>
    </lineage>
</organism>
<dbReference type="Proteomes" id="UP000478052">
    <property type="component" value="Unassembled WGS sequence"/>
</dbReference>
<feature type="chain" id="PRO_5026194586" description="Hypoxia up-regulated protein 1" evidence="10">
    <location>
        <begin position="28"/>
        <end position="1003"/>
    </location>
</feature>
<dbReference type="AlphaFoldDB" id="A0A6G0YVU8"/>
<dbReference type="PANTHER" id="PTHR45639:SF3">
    <property type="entry name" value="HYPOXIA UP-REGULATED PROTEIN 1"/>
    <property type="match status" value="1"/>
</dbReference>
<evidence type="ECO:0000256" key="4">
    <source>
        <dbReference type="ARBA" id="ARBA00022741"/>
    </source>
</evidence>
<evidence type="ECO:0000256" key="10">
    <source>
        <dbReference type="SAM" id="SignalP"/>
    </source>
</evidence>
<dbReference type="Gene3D" id="3.30.420.40">
    <property type="match status" value="2"/>
</dbReference>
<evidence type="ECO:0000313" key="11">
    <source>
        <dbReference type="EMBL" id="KAF0761995.1"/>
    </source>
</evidence>
<feature type="region of interest" description="Disordered" evidence="9">
    <location>
        <begin position="620"/>
        <end position="653"/>
    </location>
</feature>
<dbReference type="FunFam" id="3.90.640.10:FF:000012">
    <property type="entry name" value="Hypoxia up-regulated protein 1"/>
    <property type="match status" value="1"/>
</dbReference>
<evidence type="ECO:0000256" key="2">
    <source>
        <dbReference type="ARBA" id="ARBA00007381"/>
    </source>
</evidence>
<dbReference type="CDD" id="cd10230">
    <property type="entry name" value="ASKHA_NBD_HSP70_HYOU1"/>
    <property type="match status" value="1"/>
</dbReference>
<feature type="signal peptide" evidence="10">
    <location>
        <begin position="1"/>
        <end position="27"/>
    </location>
</feature>
<comment type="subcellular location">
    <subcellularLocation>
        <location evidence="1">Endoplasmic reticulum lumen</location>
    </subcellularLocation>
</comment>
<gene>
    <name evidence="11" type="ORF">FWK35_00003562</name>
</gene>
<evidence type="ECO:0000256" key="7">
    <source>
        <dbReference type="ARBA" id="ARBA00023186"/>
    </source>
</evidence>
<dbReference type="InterPro" id="IPR043129">
    <property type="entry name" value="ATPase_NBD"/>
</dbReference>
<dbReference type="GO" id="GO:0034663">
    <property type="term" value="C:endoplasmic reticulum chaperone complex"/>
    <property type="evidence" value="ECO:0007669"/>
    <property type="project" value="TreeGrafter"/>
</dbReference>
<evidence type="ECO:0000256" key="8">
    <source>
        <dbReference type="ARBA" id="ARBA00040503"/>
    </source>
</evidence>
<dbReference type="Pfam" id="PF00012">
    <property type="entry name" value="HSP70"/>
    <property type="match status" value="2"/>
</dbReference>
<keyword evidence="5" id="KW-0256">Endoplasmic reticulum</keyword>
<dbReference type="InterPro" id="IPR013126">
    <property type="entry name" value="Hsp_70_fam"/>
</dbReference>
<keyword evidence="3 10" id="KW-0732">Signal</keyword>
<dbReference type="Gene3D" id="3.90.640.10">
    <property type="entry name" value="Actin, Chain A, domain 4"/>
    <property type="match status" value="1"/>
</dbReference>
<dbReference type="OrthoDB" id="10262720at2759"/>
<reference evidence="11 12" key="1">
    <citation type="submission" date="2019-08" db="EMBL/GenBank/DDBJ databases">
        <title>Whole genome of Aphis craccivora.</title>
        <authorList>
            <person name="Voronova N.V."/>
            <person name="Shulinski R.S."/>
            <person name="Bandarenka Y.V."/>
            <person name="Zhorov D.G."/>
            <person name="Warner D."/>
        </authorList>
    </citation>
    <scope>NUCLEOTIDE SEQUENCE [LARGE SCALE GENOMIC DNA]</scope>
    <source>
        <strain evidence="11">180601</strain>
        <tissue evidence="11">Whole Body</tissue>
    </source>
</reference>
<keyword evidence="12" id="KW-1185">Reference proteome</keyword>
<name>A0A6G0YVU8_APHCR</name>
<dbReference type="PRINTS" id="PR00301">
    <property type="entry name" value="HEATSHOCK70"/>
</dbReference>
<proteinExistence type="inferred from homology"/>
<dbReference type="GO" id="GO:0005524">
    <property type="term" value="F:ATP binding"/>
    <property type="evidence" value="ECO:0007669"/>
    <property type="project" value="UniProtKB-KW"/>
</dbReference>
<evidence type="ECO:0000256" key="9">
    <source>
        <dbReference type="SAM" id="MobiDB-lite"/>
    </source>
</evidence>
<keyword evidence="6" id="KW-0067">ATP-binding</keyword>
<evidence type="ECO:0000313" key="12">
    <source>
        <dbReference type="Proteomes" id="UP000478052"/>
    </source>
</evidence>
<dbReference type="GO" id="GO:0005788">
    <property type="term" value="C:endoplasmic reticulum lumen"/>
    <property type="evidence" value="ECO:0007669"/>
    <property type="project" value="UniProtKB-SubCell"/>
</dbReference>
<evidence type="ECO:0000256" key="1">
    <source>
        <dbReference type="ARBA" id="ARBA00004319"/>
    </source>
</evidence>
<dbReference type="EMBL" id="VUJU01002246">
    <property type="protein sequence ID" value="KAF0761995.1"/>
    <property type="molecule type" value="Genomic_DNA"/>
</dbReference>
<evidence type="ECO:0000256" key="6">
    <source>
        <dbReference type="ARBA" id="ARBA00022840"/>
    </source>
</evidence>
<keyword evidence="4" id="KW-0547">Nucleotide-binding</keyword>